<name>A0A9N7N5K9_STRHE</name>
<feature type="non-terminal residue" evidence="1">
    <location>
        <position position="13"/>
    </location>
</feature>
<proteinExistence type="predicted"/>
<comment type="caution">
    <text evidence="1">The sequence shown here is derived from an EMBL/GenBank/DDBJ whole genome shotgun (WGS) entry which is preliminary data.</text>
</comment>
<dbReference type="EMBL" id="CACSLK010023397">
    <property type="protein sequence ID" value="CAA0822325.1"/>
    <property type="molecule type" value="Genomic_DNA"/>
</dbReference>
<evidence type="ECO:0000313" key="2">
    <source>
        <dbReference type="Proteomes" id="UP001153555"/>
    </source>
</evidence>
<feature type="non-terminal residue" evidence="1">
    <location>
        <position position="1"/>
    </location>
</feature>
<accession>A0A9N7N5K9</accession>
<gene>
    <name evidence="1" type="ORF">SHERM_LOCUS12031</name>
</gene>
<reference evidence="1" key="1">
    <citation type="submission" date="2019-12" db="EMBL/GenBank/DDBJ databases">
        <authorList>
            <person name="Scholes J."/>
        </authorList>
    </citation>
    <scope>NUCLEOTIDE SEQUENCE</scope>
</reference>
<organism evidence="1 2">
    <name type="scientific">Striga hermonthica</name>
    <name type="common">Purple witchweed</name>
    <name type="synonym">Buchnera hermonthica</name>
    <dbReference type="NCBI Taxonomy" id="68872"/>
    <lineage>
        <taxon>Eukaryota</taxon>
        <taxon>Viridiplantae</taxon>
        <taxon>Streptophyta</taxon>
        <taxon>Embryophyta</taxon>
        <taxon>Tracheophyta</taxon>
        <taxon>Spermatophyta</taxon>
        <taxon>Magnoliopsida</taxon>
        <taxon>eudicotyledons</taxon>
        <taxon>Gunneridae</taxon>
        <taxon>Pentapetalae</taxon>
        <taxon>asterids</taxon>
        <taxon>lamiids</taxon>
        <taxon>Lamiales</taxon>
        <taxon>Orobanchaceae</taxon>
        <taxon>Buchnereae</taxon>
        <taxon>Striga</taxon>
    </lineage>
</organism>
<dbReference type="OrthoDB" id="6270329at2759"/>
<evidence type="ECO:0000313" key="1">
    <source>
        <dbReference type="EMBL" id="CAA0822325.1"/>
    </source>
</evidence>
<dbReference type="Proteomes" id="UP001153555">
    <property type="component" value="Unassembled WGS sequence"/>
</dbReference>
<sequence length="13" mass="1410">VCPICSMRVGVDM</sequence>
<keyword evidence="2" id="KW-1185">Reference proteome</keyword>
<protein>
    <submittedName>
        <fullName evidence="1">Protein DEHYDRATION-INDUCED 19 homolog 3</fullName>
    </submittedName>
</protein>